<proteinExistence type="predicted"/>
<dbReference type="InterPro" id="IPR012347">
    <property type="entry name" value="Ferritin-like"/>
</dbReference>
<reference evidence="3" key="1">
    <citation type="journal article" date="2020" name="Nature">
        <title>Giant virus diversity and host interactions through global metagenomics.</title>
        <authorList>
            <person name="Schulz F."/>
            <person name="Roux S."/>
            <person name="Paez-Espino D."/>
            <person name="Jungbluth S."/>
            <person name="Walsh D.A."/>
            <person name="Denef V.J."/>
            <person name="McMahon K.D."/>
            <person name="Konstantinidis K.T."/>
            <person name="Eloe-Fadrosh E.A."/>
            <person name="Kyrpides N.C."/>
            <person name="Woyke T."/>
        </authorList>
    </citation>
    <scope>NUCLEOTIDE SEQUENCE</scope>
    <source>
        <strain evidence="3">GVMAG-M-3300009422-16</strain>
    </source>
</reference>
<protein>
    <recommendedName>
        <fullName evidence="2">DUF305 domain-containing protein</fullName>
    </recommendedName>
</protein>
<organism evidence="3">
    <name type="scientific">viral metagenome</name>
    <dbReference type="NCBI Taxonomy" id="1070528"/>
    <lineage>
        <taxon>unclassified sequences</taxon>
        <taxon>metagenomes</taxon>
        <taxon>organismal metagenomes</taxon>
    </lineage>
</organism>
<dbReference type="AlphaFoldDB" id="A0A6C0B3F6"/>
<accession>A0A6C0B3F6</accession>
<keyword evidence="1" id="KW-0472">Membrane</keyword>
<evidence type="ECO:0000256" key="1">
    <source>
        <dbReference type="SAM" id="Phobius"/>
    </source>
</evidence>
<evidence type="ECO:0000313" key="3">
    <source>
        <dbReference type="EMBL" id="QHS86592.1"/>
    </source>
</evidence>
<sequence>MNIYKTHSIQFIIMVIVGILFNPMNILAYRINDLYISLTLFYGGILMASNMVWAHEIIHYLSMGHFNMGVFIIGIIMSVATSILLLRKQLCVNDNQWLKRMISHHSTALTTSKIISKKSKNNALVKLANDIVDTQEKEIKLMKSLIV</sequence>
<dbReference type="InterPro" id="IPR005183">
    <property type="entry name" value="DUF305_CopM-like"/>
</dbReference>
<name>A0A6C0B3F6_9ZZZZ</name>
<feature type="transmembrane region" description="Helical" evidence="1">
    <location>
        <begin position="34"/>
        <end position="54"/>
    </location>
</feature>
<keyword evidence="1" id="KW-0812">Transmembrane</keyword>
<feature type="domain" description="DUF305" evidence="2">
    <location>
        <begin position="94"/>
        <end position="145"/>
    </location>
</feature>
<feature type="transmembrane region" description="Helical" evidence="1">
    <location>
        <begin position="66"/>
        <end position="86"/>
    </location>
</feature>
<keyword evidence="1" id="KW-1133">Transmembrane helix</keyword>
<evidence type="ECO:0000259" key="2">
    <source>
        <dbReference type="Pfam" id="PF03713"/>
    </source>
</evidence>
<dbReference type="Pfam" id="PF03713">
    <property type="entry name" value="DUF305"/>
    <property type="match status" value="1"/>
</dbReference>
<feature type="transmembrane region" description="Helical" evidence="1">
    <location>
        <begin position="9"/>
        <end position="28"/>
    </location>
</feature>
<dbReference type="EMBL" id="MN739058">
    <property type="protein sequence ID" value="QHS86592.1"/>
    <property type="molecule type" value="Genomic_DNA"/>
</dbReference>
<dbReference type="Gene3D" id="1.20.1260.10">
    <property type="match status" value="1"/>
</dbReference>